<reference evidence="9" key="1">
    <citation type="submission" date="2021-03" db="EMBL/GenBank/DDBJ databases">
        <authorList>
            <person name="Tagirdzhanova G."/>
        </authorList>
    </citation>
    <scope>NUCLEOTIDE SEQUENCE</scope>
</reference>
<comment type="subcellular location">
    <subcellularLocation>
        <location evidence="1">Membrane</location>
        <topology evidence="1">Multi-pass membrane protein</topology>
    </subcellularLocation>
</comment>
<evidence type="ECO:0000313" key="10">
    <source>
        <dbReference type="Proteomes" id="UP000664169"/>
    </source>
</evidence>
<dbReference type="AlphaFoldDB" id="A0A8H3EQT5"/>
<keyword evidence="3 7" id="KW-0812">Transmembrane</keyword>
<dbReference type="PROSITE" id="PS50850">
    <property type="entry name" value="MFS"/>
    <property type="match status" value="1"/>
</dbReference>
<evidence type="ECO:0000313" key="9">
    <source>
        <dbReference type="EMBL" id="CAF9910999.1"/>
    </source>
</evidence>
<feature type="transmembrane region" description="Helical" evidence="7">
    <location>
        <begin position="175"/>
        <end position="195"/>
    </location>
</feature>
<keyword evidence="2" id="KW-0813">Transport</keyword>
<dbReference type="CDD" id="cd17502">
    <property type="entry name" value="MFS_Azr1_MDR_like"/>
    <property type="match status" value="1"/>
</dbReference>
<dbReference type="Gene3D" id="1.20.1250.20">
    <property type="entry name" value="MFS general substrate transporter like domains"/>
    <property type="match status" value="1"/>
</dbReference>
<feature type="domain" description="Major facilitator superfamily (MFS) profile" evidence="8">
    <location>
        <begin position="38"/>
        <end position="555"/>
    </location>
</feature>
<dbReference type="Pfam" id="PF07690">
    <property type="entry name" value="MFS_1"/>
    <property type="match status" value="1"/>
</dbReference>
<feature type="transmembrane region" description="Helical" evidence="7">
    <location>
        <begin position="134"/>
        <end position="154"/>
    </location>
</feature>
<name>A0A8H3EQT5_9LECA</name>
<evidence type="ECO:0000256" key="2">
    <source>
        <dbReference type="ARBA" id="ARBA00022448"/>
    </source>
</evidence>
<evidence type="ECO:0000256" key="5">
    <source>
        <dbReference type="ARBA" id="ARBA00023136"/>
    </source>
</evidence>
<feature type="transmembrane region" description="Helical" evidence="7">
    <location>
        <begin position="523"/>
        <end position="544"/>
    </location>
</feature>
<feature type="region of interest" description="Disordered" evidence="6">
    <location>
        <begin position="1"/>
        <end position="25"/>
    </location>
</feature>
<accession>A0A8H3EQT5</accession>
<feature type="transmembrane region" description="Helical" evidence="7">
    <location>
        <begin position="37"/>
        <end position="61"/>
    </location>
</feature>
<feature type="transmembrane region" description="Helical" evidence="7">
    <location>
        <begin position="215"/>
        <end position="233"/>
    </location>
</feature>
<organism evidence="9 10">
    <name type="scientific">Gomphillus americanus</name>
    <dbReference type="NCBI Taxonomy" id="1940652"/>
    <lineage>
        <taxon>Eukaryota</taxon>
        <taxon>Fungi</taxon>
        <taxon>Dikarya</taxon>
        <taxon>Ascomycota</taxon>
        <taxon>Pezizomycotina</taxon>
        <taxon>Lecanoromycetes</taxon>
        <taxon>OSLEUM clade</taxon>
        <taxon>Ostropomycetidae</taxon>
        <taxon>Ostropales</taxon>
        <taxon>Graphidaceae</taxon>
        <taxon>Gomphilloideae</taxon>
        <taxon>Gomphillus</taxon>
    </lineage>
</organism>
<feature type="transmembrane region" description="Helical" evidence="7">
    <location>
        <begin position="388"/>
        <end position="405"/>
    </location>
</feature>
<feature type="compositionally biased region" description="Basic and acidic residues" evidence="6">
    <location>
        <begin position="1"/>
        <end position="12"/>
    </location>
</feature>
<dbReference type="GO" id="GO:0005886">
    <property type="term" value="C:plasma membrane"/>
    <property type="evidence" value="ECO:0007669"/>
    <property type="project" value="TreeGrafter"/>
</dbReference>
<feature type="transmembrane region" description="Helical" evidence="7">
    <location>
        <begin position="254"/>
        <end position="273"/>
    </location>
</feature>
<keyword evidence="5 7" id="KW-0472">Membrane</keyword>
<evidence type="ECO:0000256" key="4">
    <source>
        <dbReference type="ARBA" id="ARBA00022989"/>
    </source>
</evidence>
<dbReference type="EMBL" id="CAJPDQ010000006">
    <property type="protein sequence ID" value="CAF9910999.1"/>
    <property type="molecule type" value="Genomic_DNA"/>
</dbReference>
<evidence type="ECO:0000259" key="8">
    <source>
        <dbReference type="PROSITE" id="PS50850"/>
    </source>
</evidence>
<comment type="caution">
    <text evidence="9">The sequence shown here is derived from an EMBL/GenBank/DDBJ whole genome shotgun (WGS) entry which is preliminary data.</text>
</comment>
<feature type="transmembrane region" description="Helical" evidence="7">
    <location>
        <begin position="449"/>
        <end position="473"/>
    </location>
</feature>
<feature type="transmembrane region" description="Helical" evidence="7">
    <location>
        <begin position="417"/>
        <end position="437"/>
    </location>
</feature>
<feature type="transmembrane region" description="Helical" evidence="7">
    <location>
        <begin position="285"/>
        <end position="302"/>
    </location>
</feature>
<dbReference type="Proteomes" id="UP000664169">
    <property type="component" value="Unassembled WGS sequence"/>
</dbReference>
<feature type="transmembrane region" description="Helical" evidence="7">
    <location>
        <begin position="103"/>
        <end position="122"/>
    </location>
</feature>
<dbReference type="OrthoDB" id="10021397at2759"/>
<dbReference type="PANTHER" id="PTHR23501">
    <property type="entry name" value="MAJOR FACILITATOR SUPERFAMILY"/>
    <property type="match status" value="1"/>
</dbReference>
<dbReference type="InterPro" id="IPR020846">
    <property type="entry name" value="MFS_dom"/>
</dbReference>
<dbReference type="GO" id="GO:0022857">
    <property type="term" value="F:transmembrane transporter activity"/>
    <property type="evidence" value="ECO:0007669"/>
    <property type="project" value="InterPro"/>
</dbReference>
<evidence type="ECO:0000256" key="7">
    <source>
        <dbReference type="SAM" id="Phobius"/>
    </source>
</evidence>
<keyword evidence="4 7" id="KW-1133">Transmembrane helix</keyword>
<evidence type="ECO:0000256" key="3">
    <source>
        <dbReference type="ARBA" id="ARBA00022692"/>
    </source>
</evidence>
<keyword evidence="10" id="KW-1185">Reference proteome</keyword>
<dbReference type="PANTHER" id="PTHR23501:SF177">
    <property type="entry name" value="MAJOR FACILITATOR SUPERFAMILY (MFS) PROFILE DOMAIN-CONTAINING PROTEIN-RELATED"/>
    <property type="match status" value="1"/>
</dbReference>
<dbReference type="SUPFAM" id="SSF103473">
    <property type="entry name" value="MFS general substrate transporter"/>
    <property type="match status" value="1"/>
</dbReference>
<evidence type="ECO:0000256" key="1">
    <source>
        <dbReference type="ARBA" id="ARBA00004141"/>
    </source>
</evidence>
<proteinExistence type="predicted"/>
<gene>
    <name evidence="9" type="ORF">GOMPHAMPRED_007266</name>
</gene>
<sequence>MVLLVRSDEKASPRPLPPQGTKEDDDARLPRGLKLCVILLSLILSILLVALDMTVIATTIPQITDEFQSLEQVGWYGSAYFLTCAAFQSVWGKAYTYFDTKATFTVGVAFFEIGTLICALSPNSTTFIVGRATTGIGGAALASGAFSIVAKIVTPKKRSMYIGFMGATFGKFKQFTVTSSLIVMIGIASVVGPLIGGFFTEYTKGSPYSGWRCCFWINVPIGILASLITVFFFHPPPSRYGSMCLREKILHMDLFGVAPLLTSMVLFLLAMRWGGTILPWSSRQVIGALAGSLICLLIFITVEWSSGEKAMMQWRFFKKYAILLNLAYVFFLSGLYMPAVYFISIQFQALEGIHPAQAGLQLIPLVLCVSIGTIIANTSISKLGWPELWLLSGPILATSGALLVYKLGSGANVERWILFQIVLGFGVGFALQTPMSINQSLVKAEDIPAIVGITLFFEMSGASLLITSCDAAFSNRLVVSLKQSNSTIDSTSVIESGAGHLRTFFNSDDLDAVLNAYQDGLNATYLVMSICGCITVGISLLSILRTKTRQSLLSV</sequence>
<evidence type="ECO:0000256" key="6">
    <source>
        <dbReference type="SAM" id="MobiDB-lite"/>
    </source>
</evidence>
<feature type="transmembrane region" description="Helical" evidence="7">
    <location>
        <begin position="73"/>
        <end position="91"/>
    </location>
</feature>
<feature type="transmembrane region" description="Helical" evidence="7">
    <location>
        <begin position="322"/>
        <end position="344"/>
    </location>
</feature>
<dbReference type="InterPro" id="IPR011701">
    <property type="entry name" value="MFS"/>
</dbReference>
<protein>
    <recommendedName>
        <fullName evidence="8">Major facilitator superfamily (MFS) profile domain-containing protein</fullName>
    </recommendedName>
</protein>
<feature type="transmembrane region" description="Helical" evidence="7">
    <location>
        <begin position="356"/>
        <end position="376"/>
    </location>
</feature>
<dbReference type="InterPro" id="IPR036259">
    <property type="entry name" value="MFS_trans_sf"/>
</dbReference>